<reference evidence="3 4" key="1">
    <citation type="submission" date="2019-05" db="EMBL/GenBank/DDBJ databases">
        <title>Panacibacter sp. strain 17mud1-8 Genome sequencing and assembly.</title>
        <authorList>
            <person name="Chhetri G."/>
        </authorList>
    </citation>
    <scope>NUCLEOTIDE SEQUENCE [LARGE SCALE GENOMIC DNA]</scope>
    <source>
        <strain evidence="3 4">17mud1-8</strain>
    </source>
</reference>
<dbReference type="Gene3D" id="3.20.20.190">
    <property type="entry name" value="Phosphatidylinositol (PI) phosphodiesterase"/>
    <property type="match status" value="1"/>
</dbReference>
<dbReference type="SUPFAM" id="SSF51695">
    <property type="entry name" value="PLC-like phosphodiesterases"/>
    <property type="match status" value="1"/>
</dbReference>
<organism evidence="3 4">
    <name type="scientific">Ilyomonas limi</name>
    <dbReference type="NCBI Taxonomy" id="2575867"/>
    <lineage>
        <taxon>Bacteria</taxon>
        <taxon>Pseudomonadati</taxon>
        <taxon>Bacteroidota</taxon>
        <taxon>Chitinophagia</taxon>
        <taxon>Chitinophagales</taxon>
        <taxon>Chitinophagaceae</taxon>
        <taxon>Ilyomonas</taxon>
    </lineage>
</organism>
<feature type="chain" id="PRO_5020908823" description="GP-PDE domain-containing protein" evidence="1">
    <location>
        <begin position="19"/>
        <end position="266"/>
    </location>
</feature>
<feature type="domain" description="GP-PDE" evidence="2">
    <location>
        <begin position="28"/>
        <end position="266"/>
    </location>
</feature>
<dbReference type="PANTHER" id="PTHR46320">
    <property type="entry name" value="GLYCEROPHOSPHODIESTER PHOSPHODIESTERASE 1"/>
    <property type="match status" value="1"/>
</dbReference>
<comment type="caution">
    <text evidence="3">The sequence shown here is derived from an EMBL/GenBank/DDBJ whole genome shotgun (WGS) entry which is preliminary data.</text>
</comment>
<protein>
    <recommendedName>
        <fullName evidence="2">GP-PDE domain-containing protein</fullName>
    </recommendedName>
</protein>
<feature type="signal peptide" evidence="1">
    <location>
        <begin position="1"/>
        <end position="18"/>
    </location>
</feature>
<gene>
    <name evidence="3" type="ORF">FC093_04915</name>
</gene>
<accession>A0A4U3L920</accession>
<dbReference type="EMBL" id="SZQL01000002">
    <property type="protein sequence ID" value="TKK71019.1"/>
    <property type="molecule type" value="Genomic_DNA"/>
</dbReference>
<evidence type="ECO:0000256" key="1">
    <source>
        <dbReference type="SAM" id="SignalP"/>
    </source>
</evidence>
<dbReference type="GO" id="GO:0006644">
    <property type="term" value="P:phospholipid metabolic process"/>
    <property type="evidence" value="ECO:0007669"/>
    <property type="project" value="TreeGrafter"/>
</dbReference>
<dbReference type="GO" id="GO:0005886">
    <property type="term" value="C:plasma membrane"/>
    <property type="evidence" value="ECO:0007669"/>
    <property type="project" value="TreeGrafter"/>
</dbReference>
<dbReference type="GO" id="GO:0006580">
    <property type="term" value="P:ethanolamine metabolic process"/>
    <property type="evidence" value="ECO:0007669"/>
    <property type="project" value="TreeGrafter"/>
</dbReference>
<proteinExistence type="predicted"/>
<dbReference type="InterPro" id="IPR017946">
    <property type="entry name" value="PLC-like_Pdiesterase_TIM-brl"/>
</dbReference>
<dbReference type="InterPro" id="IPR030395">
    <property type="entry name" value="GP_PDE_dom"/>
</dbReference>
<dbReference type="RefSeq" id="WP_137260618.1">
    <property type="nucleotide sequence ID" value="NZ_SZQL01000002.1"/>
</dbReference>
<sequence>MKLLFSLCVCLLSGVLYSQSTISPKTNYYLIAHRGGIVDSTNTENSLPALKAAISKGYSMVEVDLRITKDSILIVQHDPTFKRYYGVDRSPASMTWDEISKLRSSVGGSSVLKFEEVLENCKKGGIQVMIDNKINGNDTATFHRVIKLLKKYDLQKGALMIGTEESVPFFTGKIKLNCNRKELEVNKTKPNYSPDNYYLFVRPKYLTAADVKWAKKEGVLVVGIINSFLYAHSLTPSEDINKDIQKMMKEGITWFQLDSEFDAPFF</sequence>
<keyword evidence="4" id="KW-1185">Reference proteome</keyword>
<evidence type="ECO:0000259" key="2">
    <source>
        <dbReference type="PROSITE" id="PS51704"/>
    </source>
</evidence>
<dbReference type="GO" id="GO:0070291">
    <property type="term" value="P:N-acylethanolamine metabolic process"/>
    <property type="evidence" value="ECO:0007669"/>
    <property type="project" value="TreeGrafter"/>
</dbReference>
<evidence type="ECO:0000313" key="4">
    <source>
        <dbReference type="Proteomes" id="UP000305848"/>
    </source>
</evidence>
<name>A0A4U3L920_9BACT</name>
<dbReference type="Pfam" id="PF03009">
    <property type="entry name" value="GDPD"/>
    <property type="match status" value="1"/>
</dbReference>
<keyword evidence="1" id="KW-0732">Signal</keyword>
<dbReference type="GO" id="GO:0008889">
    <property type="term" value="F:glycerophosphodiester phosphodiesterase activity"/>
    <property type="evidence" value="ECO:0007669"/>
    <property type="project" value="TreeGrafter"/>
</dbReference>
<dbReference type="AlphaFoldDB" id="A0A4U3L920"/>
<evidence type="ECO:0000313" key="3">
    <source>
        <dbReference type="EMBL" id="TKK71019.1"/>
    </source>
</evidence>
<dbReference type="PANTHER" id="PTHR46320:SF1">
    <property type="entry name" value="GLYCEROPHOSPHODIESTER PHOSPHODIESTERASE 1"/>
    <property type="match status" value="1"/>
</dbReference>
<dbReference type="OrthoDB" id="384721at2"/>
<dbReference type="PROSITE" id="PS51704">
    <property type="entry name" value="GP_PDE"/>
    <property type="match status" value="1"/>
</dbReference>
<dbReference type="Proteomes" id="UP000305848">
    <property type="component" value="Unassembled WGS sequence"/>
</dbReference>